<dbReference type="PANTHER" id="PTHR47197">
    <property type="entry name" value="PROTEIN NIRF"/>
    <property type="match status" value="1"/>
</dbReference>
<dbReference type="Pfam" id="PF10282">
    <property type="entry name" value="Lactonase"/>
    <property type="match status" value="1"/>
</dbReference>
<dbReference type="InterPro" id="IPR051200">
    <property type="entry name" value="Host-pathogen_enzymatic-act"/>
</dbReference>
<accession>A0ABR7U346</accession>
<sequence length="488" mass="51330">MTTSAVSFKIAYSKYLWSKNRCVLRSTKPRNVRCTAENFACPIFPVEARLVSIKRCATAHLVEPQDVSPASARVMVACHIGREVRWRNELVHKRAGWGEIVMDLRKALCATCLVCLVAGGSATAGTNDMLIGLDSKVTFGPEGQINVAPATDAVLVVDISDPAKPRIRANLPLTNSLLGPPTNLQITPDGKLGLVANSVTNVQDGNAWKAVPDNKLYVIDLTAEPPKLIDTVAVGRQPSGLSISKKGDLALIANRDGKSVSVVSIRGTTVKAVAEVPVEQQAAAVVIAPDGKRAFVCLNLANKIGVLSIDGETVTYDKSLDIPSAFNPYNIDITPDGKYVIASNTGAGKNNADAEVVIEATGPHPHVVDVMSPGVGPEGFAIAPDGKTAAAPLLLGTSAKDSDWFKTKTGELALLSIGEGGKLTVVSRAPLGGLPEGVVYSPNSDYLYVGNYIDQDLQVFSLAGGKLTEVGTKLKLPGQPASMRGPVR</sequence>
<comment type="caution">
    <text evidence="1">The sequence shown here is derived from an EMBL/GenBank/DDBJ whole genome shotgun (WGS) entry which is preliminary data.</text>
</comment>
<reference evidence="1 2" key="1">
    <citation type="journal article" date="2020" name="Arch. Microbiol.">
        <title>Bradyrhizobium campsiandrae sp. nov., a nitrogen-fixing bacterial strain isolated from a native leguminous tree from the Amazon adapted to flooded conditions.</title>
        <authorList>
            <person name="Cabral Michel D."/>
            <person name="Martins da Costa E."/>
            <person name="Azarias Guimaraes A."/>
            <person name="Soares de Carvalho T."/>
            <person name="Santos de Castro Caputo P."/>
            <person name="Willems A."/>
            <person name="de Souza Moreira F.M."/>
        </authorList>
    </citation>
    <scope>NUCLEOTIDE SEQUENCE [LARGE SCALE GENOMIC DNA]</scope>
    <source>
        <strain evidence="2">INPA 384B</strain>
    </source>
</reference>
<name>A0ABR7U346_9BRAD</name>
<evidence type="ECO:0000313" key="1">
    <source>
        <dbReference type="EMBL" id="MBC9977864.1"/>
    </source>
</evidence>
<protein>
    <submittedName>
        <fullName evidence="1">Beta-propeller fold lactonase family protein</fullName>
    </submittedName>
</protein>
<dbReference type="InterPro" id="IPR019405">
    <property type="entry name" value="Lactonase_7-beta_prop"/>
</dbReference>
<dbReference type="PANTHER" id="PTHR47197:SF3">
    <property type="entry name" value="DIHYDRO-HEME D1 DEHYDROGENASE"/>
    <property type="match status" value="1"/>
</dbReference>
<proteinExistence type="predicted"/>
<dbReference type="EMBL" id="JAATTO010000007">
    <property type="protein sequence ID" value="MBC9977864.1"/>
    <property type="molecule type" value="Genomic_DNA"/>
</dbReference>
<dbReference type="SUPFAM" id="SSF51004">
    <property type="entry name" value="C-terminal (heme d1) domain of cytochrome cd1-nitrite reductase"/>
    <property type="match status" value="1"/>
</dbReference>
<organism evidence="1 2">
    <name type="scientific">Bradyrhizobium campsiandrae</name>
    <dbReference type="NCBI Taxonomy" id="1729892"/>
    <lineage>
        <taxon>Bacteria</taxon>
        <taxon>Pseudomonadati</taxon>
        <taxon>Pseudomonadota</taxon>
        <taxon>Alphaproteobacteria</taxon>
        <taxon>Hyphomicrobiales</taxon>
        <taxon>Nitrobacteraceae</taxon>
        <taxon>Bradyrhizobium</taxon>
    </lineage>
</organism>
<dbReference type="InterPro" id="IPR011048">
    <property type="entry name" value="Haem_d1_sf"/>
</dbReference>
<keyword evidence="2" id="KW-1185">Reference proteome</keyword>
<dbReference type="InterPro" id="IPR015943">
    <property type="entry name" value="WD40/YVTN_repeat-like_dom_sf"/>
</dbReference>
<gene>
    <name evidence="1" type="ORF">HA482_06485</name>
</gene>
<dbReference type="RefSeq" id="WP_188096103.1">
    <property type="nucleotide sequence ID" value="NZ_JAANIH010000002.1"/>
</dbReference>
<evidence type="ECO:0000313" key="2">
    <source>
        <dbReference type="Proteomes" id="UP000639516"/>
    </source>
</evidence>
<dbReference type="Gene3D" id="2.130.10.10">
    <property type="entry name" value="YVTN repeat-like/Quinoprotein amine dehydrogenase"/>
    <property type="match status" value="1"/>
</dbReference>
<dbReference type="Proteomes" id="UP000639516">
    <property type="component" value="Unassembled WGS sequence"/>
</dbReference>